<keyword evidence="1" id="KW-0472">Membrane</keyword>
<reference evidence="2" key="1">
    <citation type="submission" date="2021-11" db="EMBL/GenBank/DDBJ databases">
        <title>Streptomyces corallinus and Kineosporia corallina sp. nov., two new coral-derived marine actinobacteria.</title>
        <authorList>
            <person name="Buangrab K."/>
            <person name="Sutthacheep M."/>
            <person name="Yeemin T."/>
            <person name="Harunari E."/>
            <person name="Igarashi Y."/>
            <person name="Sripreechasak P."/>
            <person name="Kanchanasin P."/>
            <person name="Tanasupawat S."/>
            <person name="Phongsopitanun W."/>
        </authorList>
    </citation>
    <scope>NUCLEOTIDE SEQUENCE</scope>
    <source>
        <strain evidence="2">JCM 31032</strain>
    </source>
</reference>
<keyword evidence="1" id="KW-0812">Transmembrane</keyword>
<evidence type="ECO:0000256" key="1">
    <source>
        <dbReference type="SAM" id="Phobius"/>
    </source>
</evidence>
<accession>A0A9X1NCZ3</accession>
<sequence length="56" mass="5793">MTARARLVPEAGASTAEYAMTMLVACAFAGVLMGIIKSNPIKTLLLGTIQKALNIG</sequence>
<dbReference type="InterPro" id="IPR025338">
    <property type="entry name" value="DUF4244"/>
</dbReference>
<feature type="transmembrane region" description="Helical" evidence="1">
    <location>
        <begin position="18"/>
        <end position="36"/>
    </location>
</feature>
<proteinExistence type="predicted"/>
<dbReference type="AlphaFoldDB" id="A0A9X1NCZ3"/>
<evidence type="ECO:0000313" key="3">
    <source>
        <dbReference type="Proteomes" id="UP001138997"/>
    </source>
</evidence>
<dbReference type="RefSeq" id="WP_231443181.1">
    <property type="nucleotide sequence ID" value="NZ_JAJOMB010000008.1"/>
</dbReference>
<dbReference type="Pfam" id="PF14029">
    <property type="entry name" value="DUF4244"/>
    <property type="match status" value="1"/>
</dbReference>
<keyword evidence="1" id="KW-1133">Transmembrane helix</keyword>
<evidence type="ECO:0000313" key="2">
    <source>
        <dbReference type="EMBL" id="MCD5312697.1"/>
    </source>
</evidence>
<dbReference type="Proteomes" id="UP001138997">
    <property type="component" value="Unassembled WGS sequence"/>
</dbReference>
<protein>
    <submittedName>
        <fullName evidence="2">DUF4244 domain-containing protein</fullName>
    </submittedName>
</protein>
<name>A0A9X1NCZ3_9ACTN</name>
<organism evidence="2 3">
    <name type="scientific">Kineosporia babensis</name>
    <dbReference type="NCBI Taxonomy" id="499548"/>
    <lineage>
        <taxon>Bacteria</taxon>
        <taxon>Bacillati</taxon>
        <taxon>Actinomycetota</taxon>
        <taxon>Actinomycetes</taxon>
        <taxon>Kineosporiales</taxon>
        <taxon>Kineosporiaceae</taxon>
        <taxon>Kineosporia</taxon>
    </lineage>
</organism>
<dbReference type="EMBL" id="JAJOMB010000008">
    <property type="protein sequence ID" value="MCD5312697.1"/>
    <property type="molecule type" value="Genomic_DNA"/>
</dbReference>
<keyword evidence="3" id="KW-1185">Reference proteome</keyword>
<comment type="caution">
    <text evidence="2">The sequence shown here is derived from an EMBL/GenBank/DDBJ whole genome shotgun (WGS) entry which is preliminary data.</text>
</comment>
<gene>
    <name evidence="2" type="ORF">LR394_17460</name>
</gene>